<evidence type="ECO:0000313" key="3">
    <source>
        <dbReference type="Proteomes" id="UP000027192"/>
    </source>
</evidence>
<protein>
    <submittedName>
        <fullName evidence="2">Uncharacterized protein</fullName>
    </submittedName>
</protein>
<dbReference type="AlphaFoldDB" id="A0A066RKI3"/>
<dbReference type="OrthoDB" id="10011009at2"/>
<keyword evidence="3" id="KW-1185">Reference proteome</keyword>
<evidence type="ECO:0000313" key="2">
    <source>
        <dbReference type="EMBL" id="KDM89616.1"/>
    </source>
</evidence>
<keyword evidence="1" id="KW-0175">Coiled coil</keyword>
<feature type="coiled-coil region" evidence="1">
    <location>
        <begin position="162"/>
        <end position="189"/>
    </location>
</feature>
<comment type="caution">
    <text evidence="2">The sequence shown here is derived from an EMBL/GenBank/DDBJ whole genome shotgun (WGS) entry which is preliminary data.</text>
</comment>
<dbReference type="Proteomes" id="UP000027192">
    <property type="component" value="Unassembled WGS sequence"/>
</dbReference>
<dbReference type="EMBL" id="JMIB01000061">
    <property type="protein sequence ID" value="KDM89616.1"/>
    <property type="molecule type" value="Genomic_DNA"/>
</dbReference>
<name>A0A066RKI3_9GAMM</name>
<evidence type="ECO:0000256" key="1">
    <source>
        <dbReference type="SAM" id="Coils"/>
    </source>
</evidence>
<dbReference type="RefSeq" id="WP_036757524.1">
    <property type="nucleotide sequence ID" value="NZ_JAGSGC010000041.1"/>
</dbReference>
<proteinExistence type="predicted"/>
<reference evidence="2 3" key="1">
    <citation type="submission" date="2014-04" db="EMBL/GenBank/DDBJ databases">
        <title>Draft genome sequence of Photobacterium halotolerans S2753: a solonamide, ngercheumicin and holomycin producer.</title>
        <authorList>
            <person name="Machado H.R."/>
            <person name="Gram L."/>
        </authorList>
    </citation>
    <scope>NUCLEOTIDE SEQUENCE [LARGE SCALE GENOMIC DNA]</scope>
    <source>
        <strain evidence="2 3">S2753</strain>
    </source>
</reference>
<accession>A0A066RKI3</accession>
<feature type="coiled-coil region" evidence="1">
    <location>
        <begin position="79"/>
        <end position="106"/>
    </location>
</feature>
<organism evidence="2 3">
    <name type="scientific">Photobacterium galatheae</name>
    <dbReference type="NCBI Taxonomy" id="1654360"/>
    <lineage>
        <taxon>Bacteria</taxon>
        <taxon>Pseudomonadati</taxon>
        <taxon>Pseudomonadota</taxon>
        <taxon>Gammaproteobacteria</taxon>
        <taxon>Vibrionales</taxon>
        <taxon>Vibrionaceae</taxon>
        <taxon>Photobacterium</taxon>
    </lineage>
</organism>
<gene>
    <name evidence="2" type="ORF">EA58_21655</name>
</gene>
<sequence length="210" mass="23498">MKKLRYPLLYGVVIVLVTTSYPVISQNCNQSFFIDSLKKVPELPLSPFAGWSCRAVEDYRQFLYIENKSKISEKALSDLDEWRKLRDQINKNINNARNRIENAKSDREVQAIAAVLLHEVGMAISVLGCSTTPTGMGAVACVGGVTVTKLGLIWSLATINSTQDAREALLELQQTLEKHENLSQSELDEAQSIYEVQALKLCDIVRSYCK</sequence>